<organism evidence="2 3">
    <name type="scientific">Paractinoplanes toevensis</name>
    <dbReference type="NCBI Taxonomy" id="571911"/>
    <lineage>
        <taxon>Bacteria</taxon>
        <taxon>Bacillati</taxon>
        <taxon>Actinomycetota</taxon>
        <taxon>Actinomycetes</taxon>
        <taxon>Micromonosporales</taxon>
        <taxon>Micromonosporaceae</taxon>
        <taxon>Paractinoplanes</taxon>
    </lineage>
</organism>
<keyword evidence="3" id="KW-1185">Reference proteome</keyword>
<dbReference type="CDD" id="cd07563">
    <property type="entry name" value="Peptidase_S41_IRBP"/>
    <property type="match status" value="1"/>
</dbReference>
<dbReference type="AlphaFoldDB" id="A0A919T430"/>
<proteinExistence type="predicted"/>
<dbReference type="SUPFAM" id="SSF52096">
    <property type="entry name" value="ClpP/crotonase"/>
    <property type="match status" value="1"/>
</dbReference>
<dbReference type="InterPro" id="IPR005151">
    <property type="entry name" value="Tail-specific_protease"/>
</dbReference>
<evidence type="ECO:0000313" key="2">
    <source>
        <dbReference type="EMBL" id="GIM88513.1"/>
    </source>
</evidence>
<dbReference type="GO" id="GO:0008236">
    <property type="term" value="F:serine-type peptidase activity"/>
    <property type="evidence" value="ECO:0007669"/>
    <property type="project" value="InterPro"/>
</dbReference>
<dbReference type="Pfam" id="PF03572">
    <property type="entry name" value="Peptidase_S41"/>
    <property type="match status" value="1"/>
</dbReference>
<evidence type="ECO:0000259" key="1">
    <source>
        <dbReference type="SMART" id="SM00245"/>
    </source>
</evidence>
<dbReference type="InterPro" id="IPR029045">
    <property type="entry name" value="ClpP/crotonase-like_dom_sf"/>
</dbReference>
<feature type="domain" description="Tail specific protease" evidence="1">
    <location>
        <begin position="90"/>
        <end position="280"/>
    </location>
</feature>
<sequence>MGIEDVRTAGELVGRLTGQLRRIMPPGARRERLVDALDSTFAGDRAPVDAAACRAIEAVARRHSRHLELHLEPCGVAVGGAPDDEMPGWPPPDPVAIARRSGGIGAVRHLDHGDCLITLNSLEALGSARPYLDAAATLARAADRVILDLRANRGGDPATAAAVAGWLLGDTSRQLSVVLYPGHRRQWWTPELACGTAFTGEVTVLISRHTYSSAEALAYHLAVRDRATLIGETTRGAADHVTPVRLAKQVLALLPEAEVRDIETGGNWEGVGVVPHVPYPAENALHRALTDLQPA</sequence>
<dbReference type="RefSeq" id="WP_213004494.1">
    <property type="nucleotide sequence ID" value="NZ_BOQN01000003.1"/>
</dbReference>
<accession>A0A919T430</accession>
<evidence type="ECO:0000313" key="3">
    <source>
        <dbReference type="Proteomes" id="UP000677082"/>
    </source>
</evidence>
<reference evidence="2 3" key="1">
    <citation type="submission" date="2021-03" db="EMBL/GenBank/DDBJ databases">
        <title>Whole genome shotgun sequence of Actinoplanes toevensis NBRC 105298.</title>
        <authorList>
            <person name="Komaki H."/>
            <person name="Tamura T."/>
        </authorList>
    </citation>
    <scope>NUCLEOTIDE SEQUENCE [LARGE SCALE GENOMIC DNA]</scope>
    <source>
        <strain evidence="2 3">NBRC 105298</strain>
    </source>
</reference>
<dbReference type="GO" id="GO:0006508">
    <property type="term" value="P:proteolysis"/>
    <property type="evidence" value="ECO:0007669"/>
    <property type="project" value="InterPro"/>
</dbReference>
<dbReference type="Gene3D" id="3.90.226.10">
    <property type="entry name" value="2-enoyl-CoA Hydratase, Chain A, domain 1"/>
    <property type="match status" value="1"/>
</dbReference>
<dbReference type="SMART" id="SM00245">
    <property type="entry name" value="TSPc"/>
    <property type="match status" value="1"/>
</dbReference>
<gene>
    <name evidence="2" type="ORF">Ato02nite_003060</name>
</gene>
<name>A0A919T430_9ACTN</name>
<dbReference type="PANTHER" id="PTHR11261">
    <property type="entry name" value="INTERPHOTORECEPTOR RETINOID-BINDING PROTEIN"/>
    <property type="match status" value="1"/>
</dbReference>
<dbReference type="EMBL" id="BOQN01000003">
    <property type="protein sequence ID" value="GIM88513.1"/>
    <property type="molecule type" value="Genomic_DNA"/>
</dbReference>
<dbReference type="PANTHER" id="PTHR11261:SF3">
    <property type="entry name" value="RETINOL-BINDING PROTEIN 3"/>
    <property type="match status" value="1"/>
</dbReference>
<protein>
    <recommendedName>
        <fullName evidence="1">Tail specific protease domain-containing protein</fullName>
    </recommendedName>
</protein>
<comment type="caution">
    <text evidence="2">The sequence shown here is derived from an EMBL/GenBank/DDBJ whole genome shotgun (WGS) entry which is preliminary data.</text>
</comment>
<dbReference type="Proteomes" id="UP000677082">
    <property type="component" value="Unassembled WGS sequence"/>
</dbReference>